<evidence type="ECO:0000313" key="2">
    <source>
        <dbReference type="EMBL" id="VFT81493.1"/>
    </source>
</evidence>
<evidence type="ECO:0000313" key="1">
    <source>
        <dbReference type="EMBL" id="KAF0713370.1"/>
    </source>
</evidence>
<dbReference type="EMBL" id="CAADRA010001062">
    <property type="protein sequence ID" value="VFT81493.1"/>
    <property type="molecule type" value="Genomic_DNA"/>
</dbReference>
<keyword evidence="3" id="KW-1185">Reference proteome</keyword>
<reference evidence="1" key="2">
    <citation type="submission" date="2019-06" db="EMBL/GenBank/DDBJ databases">
        <title>Genomics analysis of Aphanomyces spp. identifies a new class of oomycete effector associated with host adaptation.</title>
        <authorList>
            <person name="Gaulin E."/>
        </authorList>
    </citation>
    <scope>NUCLEOTIDE SEQUENCE</scope>
    <source>
        <strain evidence="1">CBS 578.67</strain>
    </source>
</reference>
<organism evidence="2 3">
    <name type="scientific">Aphanomyces stellatus</name>
    <dbReference type="NCBI Taxonomy" id="120398"/>
    <lineage>
        <taxon>Eukaryota</taxon>
        <taxon>Sar</taxon>
        <taxon>Stramenopiles</taxon>
        <taxon>Oomycota</taxon>
        <taxon>Saprolegniomycetes</taxon>
        <taxon>Saprolegniales</taxon>
        <taxon>Verrucalvaceae</taxon>
        <taxon>Aphanomyces</taxon>
    </lineage>
</organism>
<name>A0A485KFC3_9STRA</name>
<dbReference type="OrthoDB" id="58738at2759"/>
<dbReference type="EMBL" id="VJMH01001062">
    <property type="protein sequence ID" value="KAF0713370.1"/>
    <property type="molecule type" value="Genomic_DNA"/>
</dbReference>
<gene>
    <name evidence="2" type="primary">Aste57867_4379</name>
    <name evidence="1" type="ORF">As57867_004367</name>
    <name evidence="2" type="ORF">ASTE57867_4379</name>
</gene>
<sequence length="214" mass="24670">MSHEVLLLPDIIHVIASFQDGLYLDMLPLALLEIPMLHTTRKCNADHEYDLTPRDLADTQMERMHVPLRAWLDEFGISRLPRLFESLPRLVGAVVRDAIWFNDMSLLEYLQDLVDLKTLPDSLLDIAATKNHFEIVKYLNDIGHMGCTSDAVDWDCEHSNLAMLQYLEHHGRPLCTTYGLYNAFAKAHLEEAIMSSRKLLFKTPMSIFWTRSTK</sequence>
<dbReference type="AlphaFoldDB" id="A0A485KFC3"/>
<reference evidence="2 3" key="1">
    <citation type="submission" date="2019-03" db="EMBL/GenBank/DDBJ databases">
        <authorList>
            <person name="Gaulin E."/>
            <person name="Dumas B."/>
        </authorList>
    </citation>
    <scope>NUCLEOTIDE SEQUENCE [LARGE SCALE GENOMIC DNA]</scope>
    <source>
        <strain evidence="2">CBS 568.67</strain>
    </source>
</reference>
<accession>A0A485KFC3</accession>
<dbReference type="Proteomes" id="UP000332933">
    <property type="component" value="Unassembled WGS sequence"/>
</dbReference>
<proteinExistence type="predicted"/>
<evidence type="ECO:0000313" key="3">
    <source>
        <dbReference type="Proteomes" id="UP000332933"/>
    </source>
</evidence>
<protein>
    <submittedName>
        <fullName evidence="2">Aste57867_4379 protein</fullName>
    </submittedName>
</protein>
<dbReference type="SUPFAM" id="SSF140860">
    <property type="entry name" value="Pseudo ankyrin repeat-like"/>
    <property type="match status" value="1"/>
</dbReference>